<dbReference type="PANTHER" id="PTHR11042">
    <property type="entry name" value="EUKARYOTIC TRANSLATION INITIATION FACTOR 2-ALPHA KINASE EIF2-ALPHA KINASE -RELATED"/>
    <property type="match status" value="1"/>
</dbReference>
<reference evidence="10" key="1">
    <citation type="submission" date="2023-01" db="EMBL/GenBank/DDBJ databases">
        <title>Metagenome sequencing of chrysophaentin producing Chrysophaeum taylorii.</title>
        <authorList>
            <person name="Davison J."/>
            <person name="Bewley C."/>
        </authorList>
    </citation>
    <scope>NUCLEOTIDE SEQUENCE</scope>
    <source>
        <strain evidence="10">NIES-1699</strain>
    </source>
</reference>
<feature type="compositionally biased region" description="Basic and acidic residues" evidence="8">
    <location>
        <begin position="300"/>
        <end position="309"/>
    </location>
</feature>
<dbReference type="PANTHER" id="PTHR11042:SF189">
    <property type="entry name" value="PROTEIN KINASE DOMAIN-CONTAINING PROTEIN"/>
    <property type="match status" value="1"/>
</dbReference>
<dbReference type="InterPro" id="IPR011009">
    <property type="entry name" value="Kinase-like_dom_sf"/>
</dbReference>
<evidence type="ECO:0000259" key="9">
    <source>
        <dbReference type="PROSITE" id="PS50011"/>
    </source>
</evidence>
<dbReference type="GO" id="GO:0017148">
    <property type="term" value="P:negative regulation of translation"/>
    <property type="evidence" value="ECO:0007669"/>
    <property type="project" value="UniProtKB-KW"/>
</dbReference>
<dbReference type="InterPro" id="IPR000719">
    <property type="entry name" value="Prot_kinase_dom"/>
</dbReference>
<dbReference type="EMBL" id="JAQMWT010000167">
    <property type="protein sequence ID" value="KAJ8608514.1"/>
    <property type="molecule type" value="Genomic_DNA"/>
</dbReference>
<evidence type="ECO:0000256" key="1">
    <source>
        <dbReference type="ARBA" id="ARBA00022679"/>
    </source>
</evidence>
<feature type="binding site" evidence="7">
    <location>
        <position position="388"/>
    </location>
    <ligand>
        <name>ATP</name>
        <dbReference type="ChEBI" id="CHEBI:30616"/>
    </ligand>
</feature>
<gene>
    <name evidence="10" type="ORF">CTAYLR_005723</name>
</gene>
<dbReference type="InterPro" id="IPR050339">
    <property type="entry name" value="CC_SR_Kinase"/>
</dbReference>
<dbReference type="GO" id="GO:0005737">
    <property type="term" value="C:cytoplasm"/>
    <property type="evidence" value="ECO:0007669"/>
    <property type="project" value="TreeGrafter"/>
</dbReference>
<keyword evidence="2 7" id="KW-0547">Nucleotide-binding</keyword>
<dbReference type="Gene3D" id="3.30.200.20">
    <property type="entry name" value="Phosphorylase Kinase, domain 1"/>
    <property type="match status" value="1"/>
</dbReference>
<keyword evidence="4 7" id="KW-0067">ATP-binding</keyword>
<evidence type="ECO:0000256" key="5">
    <source>
        <dbReference type="ARBA" id="ARBA00023193"/>
    </source>
</evidence>
<protein>
    <recommendedName>
        <fullName evidence="9">Protein kinase domain-containing protein</fullName>
    </recommendedName>
</protein>
<evidence type="ECO:0000256" key="6">
    <source>
        <dbReference type="ARBA" id="ARBA00037982"/>
    </source>
</evidence>
<dbReference type="Pfam" id="PF00069">
    <property type="entry name" value="Pkinase"/>
    <property type="match status" value="1"/>
</dbReference>
<dbReference type="InterPro" id="IPR008271">
    <property type="entry name" value="Ser/Thr_kinase_AS"/>
</dbReference>
<feature type="compositionally biased region" description="Basic and acidic residues" evidence="8">
    <location>
        <begin position="74"/>
        <end position="89"/>
    </location>
</feature>
<feature type="region of interest" description="Disordered" evidence="8">
    <location>
        <begin position="1"/>
        <end position="53"/>
    </location>
</feature>
<dbReference type="GO" id="GO:0005524">
    <property type="term" value="F:ATP binding"/>
    <property type="evidence" value="ECO:0007669"/>
    <property type="project" value="UniProtKB-UniRule"/>
</dbReference>
<feature type="compositionally biased region" description="Basic and acidic residues" evidence="8">
    <location>
        <begin position="179"/>
        <end position="189"/>
    </location>
</feature>
<keyword evidence="11" id="KW-1185">Reference proteome</keyword>
<feature type="region of interest" description="Disordered" evidence="8">
    <location>
        <begin position="209"/>
        <end position="309"/>
    </location>
</feature>
<evidence type="ECO:0000313" key="11">
    <source>
        <dbReference type="Proteomes" id="UP001230188"/>
    </source>
</evidence>
<evidence type="ECO:0000256" key="3">
    <source>
        <dbReference type="ARBA" id="ARBA00022777"/>
    </source>
</evidence>
<evidence type="ECO:0000256" key="4">
    <source>
        <dbReference type="ARBA" id="ARBA00022840"/>
    </source>
</evidence>
<dbReference type="Proteomes" id="UP001230188">
    <property type="component" value="Unassembled WGS sequence"/>
</dbReference>
<organism evidence="10 11">
    <name type="scientific">Chrysophaeum taylorii</name>
    <dbReference type="NCBI Taxonomy" id="2483200"/>
    <lineage>
        <taxon>Eukaryota</taxon>
        <taxon>Sar</taxon>
        <taxon>Stramenopiles</taxon>
        <taxon>Ochrophyta</taxon>
        <taxon>Pelagophyceae</taxon>
        <taxon>Pelagomonadales</taxon>
        <taxon>Pelagomonadaceae</taxon>
        <taxon>Chrysophaeum</taxon>
    </lineage>
</organism>
<dbReference type="GO" id="GO:0004672">
    <property type="term" value="F:protein kinase activity"/>
    <property type="evidence" value="ECO:0007669"/>
    <property type="project" value="InterPro"/>
</dbReference>
<comment type="caution">
    <text evidence="10">The sequence shown here is derived from an EMBL/GenBank/DDBJ whole genome shotgun (WGS) entry which is preliminary data.</text>
</comment>
<dbReference type="GO" id="GO:0005634">
    <property type="term" value="C:nucleus"/>
    <property type="evidence" value="ECO:0007669"/>
    <property type="project" value="TreeGrafter"/>
</dbReference>
<keyword evidence="3" id="KW-0418">Kinase</keyword>
<evidence type="ECO:0000256" key="2">
    <source>
        <dbReference type="ARBA" id="ARBA00022741"/>
    </source>
</evidence>
<feature type="region of interest" description="Disordered" evidence="8">
    <location>
        <begin position="161"/>
        <end position="196"/>
    </location>
</feature>
<name>A0AAD7XPH4_9STRA</name>
<comment type="similarity">
    <text evidence="6">Belongs to the protein kinase superfamily. Ser/Thr protein kinase family. GCN2 subfamily.</text>
</comment>
<sequence>MRKRSPQSPLPAQASDVVPASPPHRISFGGSFPNSLPRVGAARRRTSVASAGRSWATIVAGGGETKCVVSGEARPAKRSEEERLPEERRVRRRSPGEPPRTSSRPRSSPRSTRKILAACSSIAAEAARSVLDDDDGGCWQYDGSAIHDGFSRGGSVAARLFNDDDDDDDVVPRTKRLGVRSDDRPEGREAAAVSAPAEPARLLWGFPGVTPPRDSSTDNLARVDGSTDVVPRYDVSSAAPSSAGPRRRLETSLDESPADRRLVRKSPRPVPDPAAFFASGTKTTTAPPGIAARACPPSPSRDRAPDHSIDDDRISLEADQTLLEVARDDDDDAIMMTTNARPPPPPKLLRDFEVARLVGSGNFADVYEARHKADGREYAVKRARRPFKSRRARDVALLEAKTLCALGAHDHVVRFHAAWQEDGHLHVALELCALGSVRQLVDACAGPLAHAPLWSLARDASSGLAHVHARNYAHLDLKPANILVASDGKLKLADFGLAAQIGVTPDHEGDAAYVAPELLAGALVAASADVFSLGIALYELASASVLPTSGPRWHALRTATPPAAATPPLHDLIARAMARDPALRPDPDAIASAAAAFVTNPSPWIALAAHQAAASRDRAKPVASPPPPTTTPRLAPHSENPPLLASASA</sequence>
<dbReference type="InterPro" id="IPR017441">
    <property type="entry name" value="Protein_kinase_ATP_BS"/>
</dbReference>
<dbReference type="Gene3D" id="1.10.510.10">
    <property type="entry name" value="Transferase(Phosphotransferase) domain 1"/>
    <property type="match status" value="1"/>
</dbReference>
<accession>A0AAD7XPH4</accession>
<feature type="region of interest" description="Disordered" evidence="8">
    <location>
        <begin position="69"/>
        <end position="113"/>
    </location>
</feature>
<proteinExistence type="inferred from homology"/>
<dbReference type="PROSITE" id="PS50011">
    <property type="entry name" value="PROTEIN_KINASE_DOM"/>
    <property type="match status" value="1"/>
</dbReference>
<evidence type="ECO:0000313" key="10">
    <source>
        <dbReference type="EMBL" id="KAJ8608514.1"/>
    </source>
</evidence>
<dbReference type="SMART" id="SM00220">
    <property type="entry name" value="S_TKc"/>
    <property type="match status" value="1"/>
</dbReference>
<feature type="region of interest" description="Disordered" evidence="8">
    <location>
        <begin position="610"/>
        <end position="649"/>
    </location>
</feature>
<dbReference type="AlphaFoldDB" id="A0AAD7XPH4"/>
<dbReference type="PROSITE" id="PS00107">
    <property type="entry name" value="PROTEIN_KINASE_ATP"/>
    <property type="match status" value="1"/>
</dbReference>
<feature type="domain" description="Protein kinase" evidence="9">
    <location>
        <begin position="352"/>
        <end position="605"/>
    </location>
</feature>
<dbReference type="SUPFAM" id="SSF56112">
    <property type="entry name" value="Protein kinase-like (PK-like)"/>
    <property type="match status" value="1"/>
</dbReference>
<evidence type="ECO:0000256" key="7">
    <source>
        <dbReference type="PROSITE-ProRule" id="PRU10141"/>
    </source>
</evidence>
<keyword evidence="1" id="KW-0808">Transferase</keyword>
<feature type="compositionally biased region" description="Basic and acidic residues" evidence="8">
    <location>
        <begin position="247"/>
        <end position="261"/>
    </location>
</feature>
<feature type="compositionally biased region" description="Low complexity" evidence="8">
    <location>
        <begin position="99"/>
        <end position="110"/>
    </location>
</feature>
<keyword evidence="5" id="KW-0652">Protein synthesis inhibitor</keyword>
<dbReference type="PROSITE" id="PS00108">
    <property type="entry name" value="PROTEIN_KINASE_ST"/>
    <property type="match status" value="1"/>
</dbReference>
<evidence type="ECO:0000256" key="8">
    <source>
        <dbReference type="SAM" id="MobiDB-lite"/>
    </source>
</evidence>